<dbReference type="AlphaFoldDB" id="A0A401PPJ5"/>
<evidence type="ECO:0000313" key="2">
    <source>
        <dbReference type="EMBL" id="GCB75028.1"/>
    </source>
</evidence>
<dbReference type="Proteomes" id="UP000288216">
    <property type="component" value="Unassembled WGS sequence"/>
</dbReference>
<comment type="caution">
    <text evidence="2">The sequence shown here is derived from an EMBL/GenBank/DDBJ whole genome shotgun (WGS) entry which is preliminary data.</text>
</comment>
<dbReference type="Pfam" id="PF22584">
    <property type="entry name" value="CFAP143"/>
    <property type="match status" value="1"/>
</dbReference>
<dbReference type="STRING" id="75743.A0A401PPJ5"/>
<dbReference type="GO" id="GO:0005737">
    <property type="term" value="C:cytoplasm"/>
    <property type="evidence" value="ECO:0007669"/>
    <property type="project" value="TreeGrafter"/>
</dbReference>
<evidence type="ECO:0000313" key="3">
    <source>
        <dbReference type="Proteomes" id="UP000288216"/>
    </source>
</evidence>
<dbReference type="OrthoDB" id="2120499at2759"/>
<proteinExistence type="predicted"/>
<evidence type="ECO:0000256" key="1">
    <source>
        <dbReference type="SAM" id="MobiDB-lite"/>
    </source>
</evidence>
<name>A0A401PPJ5_SCYTO</name>
<dbReference type="GO" id="GO:0045944">
    <property type="term" value="P:positive regulation of transcription by RNA polymerase II"/>
    <property type="evidence" value="ECO:0007669"/>
    <property type="project" value="TreeGrafter"/>
</dbReference>
<dbReference type="EMBL" id="BFAA01017518">
    <property type="protein sequence ID" value="GCB75028.1"/>
    <property type="molecule type" value="Genomic_DNA"/>
</dbReference>
<dbReference type="GO" id="GO:0008017">
    <property type="term" value="F:microtubule binding"/>
    <property type="evidence" value="ECO:0007669"/>
    <property type="project" value="InterPro"/>
</dbReference>
<sequence>MEQVVCDESVAARLTVGKDGAGPQREGEVGGRGTAGTAACSEAARPPGRDQYGCPTLSEAQAAGEMPSRECQEDVNVQLPEEAGDGGAQEDNANRMKNKCLIGNWQEQRVSSPFDQDEEKATSHALAFKNGHKGLLSTDYLSNMTDITTYKDSYPPPMGPQQPERASS</sequence>
<feature type="region of interest" description="Disordered" evidence="1">
    <location>
        <begin position="147"/>
        <end position="168"/>
    </location>
</feature>
<dbReference type="InterPro" id="IPR026124">
    <property type="entry name" value="Sperm-assoc_Ag8"/>
</dbReference>
<protein>
    <submittedName>
        <fullName evidence="2">Uncharacterized protein</fullName>
    </submittedName>
</protein>
<dbReference type="PANTHER" id="PTHR15510">
    <property type="entry name" value="SPERM-ASSOCIATED ANTIGEN 8"/>
    <property type="match status" value="1"/>
</dbReference>
<accession>A0A401PPJ5</accession>
<gene>
    <name evidence="2" type="ORF">scyTo_0020870</name>
</gene>
<dbReference type="GO" id="GO:0005634">
    <property type="term" value="C:nucleus"/>
    <property type="evidence" value="ECO:0007669"/>
    <property type="project" value="TreeGrafter"/>
</dbReference>
<organism evidence="2 3">
    <name type="scientific">Scyliorhinus torazame</name>
    <name type="common">Cloudy catshark</name>
    <name type="synonym">Catulus torazame</name>
    <dbReference type="NCBI Taxonomy" id="75743"/>
    <lineage>
        <taxon>Eukaryota</taxon>
        <taxon>Metazoa</taxon>
        <taxon>Chordata</taxon>
        <taxon>Craniata</taxon>
        <taxon>Vertebrata</taxon>
        <taxon>Chondrichthyes</taxon>
        <taxon>Elasmobranchii</taxon>
        <taxon>Galeomorphii</taxon>
        <taxon>Galeoidea</taxon>
        <taxon>Carcharhiniformes</taxon>
        <taxon>Scyliorhinidae</taxon>
        <taxon>Scyliorhinus</taxon>
    </lineage>
</organism>
<feature type="region of interest" description="Disordered" evidence="1">
    <location>
        <begin position="16"/>
        <end position="55"/>
    </location>
</feature>
<keyword evidence="3" id="KW-1185">Reference proteome</keyword>
<reference evidence="2 3" key="1">
    <citation type="journal article" date="2018" name="Nat. Ecol. Evol.">
        <title>Shark genomes provide insights into elasmobranch evolution and the origin of vertebrates.</title>
        <authorList>
            <person name="Hara Y"/>
            <person name="Yamaguchi K"/>
            <person name="Onimaru K"/>
            <person name="Kadota M"/>
            <person name="Koyanagi M"/>
            <person name="Keeley SD"/>
            <person name="Tatsumi K"/>
            <person name="Tanaka K"/>
            <person name="Motone F"/>
            <person name="Kageyama Y"/>
            <person name="Nozu R"/>
            <person name="Adachi N"/>
            <person name="Nishimura O"/>
            <person name="Nakagawa R"/>
            <person name="Tanegashima C"/>
            <person name="Kiyatake I"/>
            <person name="Matsumoto R"/>
            <person name="Murakumo K"/>
            <person name="Nishida K"/>
            <person name="Terakita A"/>
            <person name="Kuratani S"/>
            <person name="Sato K"/>
            <person name="Hyodo S Kuraku.S."/>
        </authorList>
    </citation>
    <scope>NUCLEOTIDE SEQUENCE [LARGE SCALE GENOMIC DNA]</scope>
</reference>
<dbReference type="PANTHER" id="PTHR15510:SF5">
    <property type="entry name" value="SPERM-ASSOCIATED ANTIGEN 8"/>
    <property type="match status" value="1"/>
</dbReference>